<feature type="transmembrane region" description="Helical" evidence="1">
    <location>
        <begin position="285"/>
        <end position="308"/>
    </location>
</feature>
<sequence length="467" mass="53513">MSDTSWAMPFFIGRTEIWSELAKPIAALGAAWFYWDFYKKTYYPGQGNLATVTAIFSGMVATGISLVWEVQVFDFFPDLSHFSRAIFVGALPEESSKALIALWYFRRVGRTLSLADGLYFGLTVGASFGCIENIFYSFTLEFWPSLLRAGTSLPLHAFSGGILGFFLLRNYQTRKAALSNFETWVAFLGVILLHGIYNRLVADGENGILFIPILLGLSFIALEFLVVQAQVTLPFEVMQTEDLFLDDYSMIQKYSRYDSWLRKTQTGEAITEIPLFRSLSAGRTLVAIFLFGMPVFCLNFYFFSPQLIPHYLVSIDFQQFIALFMEYPTWLGILFLLRGFLNPSFFQERILKVPLFLSVTLGTHEEEEPTLAYSLSIRGFYSPVTMEPILGRETKASFYIAGKSFVGIRAVPVWKNFRPEDPNHESGALYRFQNIPWSLIAWRWIVRIRQQVRNSFDAIHGIKFRRN</sequence>
<proteinExistence type="predicted"/>
<dbReference type="GO" id="GO:0008233">
    <property type="term" value="F:peptidase activity"/>
    <property type="evidence" value="ECO:0007669"/>
    <property type="project" value="UniProtKB-KW"/>
</dbReference>
<dbReference type="PANTHER" id="PTHR36844:SF1">
    <property type="entry name" value="PROTEASE PRSW"/>
    <property type="match status" value="1"/>
</dbReference>
<keyword evidence="2" id="KW-0645">Protease</keyword>
<comment type="caution">
    <text evidence="2">The sequence shown here is derived from an EMBL/GenBank/DDBJ whole genome shotgun (WGS) entry which is preliminary data.</text>
</comment>
<feature type="transmembrane region" description="Helical" evidence="1">
    <location>
        <begin position="117"/>
        <end position="138"/>
    </location>
</feature>
<protein>
    <submittedName>
        <fullName evidence="2">Protease PrsW family protein</fullName>
    </submittedName>
</protein>
<gene>
    <name evidence="2" type="ORF">LEP1GSC058_0986</name>
</gene>
<dbReference type="GO" id="GO:0006508">
    <property type="term" value="P:proteolysis"/>
    <property type="evidence" value="ECO:0007669"/>
    <property type="project" value="UniProtKB-KW"/>
</dbReference>
<feature type="transmembrane region" description="Helical" evidence="1">
    <location>
        <begin position="49"/>
        <end position="70"/>
    </location>
</feature>
<name>S3VWW8_9LEPT</name>
<organism evidence="2 3">
    <name type="scientific">Leptospira fainei serovar Hurstbridge str. BUT 6</name>
    <dbReference type="NCBI Taxonomy" id="1193011"/>
    <lineage>
        <taxon>Bacteria</taxon>
        <taxon>Pseudomonadati</taxon>
        <taxon>Spirochaetota</taxon>
        <taxon>Spirochaetia</taxon>
        <taxon>Leptospirales</taxon>
        <taxon>Leptospiraceae</taxon>
        <taxon>Leptospira</taxon>
    </lineage>
</organism>
<evidence type="ECO:0000256" key="1">
    <source>
        <dbReference type="SAM" id="Phobius"/>
    </source>
</evidence>
<feature type="transmembrane region" description="Helical" evidence="1">
    <location>
        <begin position="209"/>
        <end position="227"/>
    </location>
</feature>
<dbReference type="STRING" id="1193011.LEP1GSC058_0986"/>
<dbReference type="PANTHER" id="PTHR36844">
    <property type="entry name" value="PROTEASE PRSW"/>
    <property type="match status" value="1"/>
</dbReference>
<dbReference type="AlphaFoldDB" id="S3VWW8"/>
<keyword evidence="2" id="KW-0378">Hydrolase</keyword>
<dbReference type="Proteomes" id="UP000014540">
    <property type="component" value="Unassembled WGS sequence"/>
</dbReference>
<dbReference type="Pfam" id="PF13367">
    <property type="entry name" value="PrsW-protease"/>
    <property type="match status" value="1"/>
</dbReference>
<dbReference type="EMBL" id="AKWZ02000011">
    <property type="protein sequence ID" value="EPG72627.1"/>
    <property type="molecule type" value="Genomic_DNA"/>
</dbReference>
<keyword evidence="1" id="KW-1133">Transmembrane helix</keyword>
<dbReference type="InterPro" id="IPR026898">
    <property type="entry name" value="PrsW"/>
</dbReference>
<feature type="transmembrane region" description="Helical" evidence="1">
    <location>
        <begin position="82"/>
        <end position="105"/>
    </location>
</feature>
<feature type="transmembrane region" description="Helical" evidence="1">
    <location>
        <begin position="320"/>
        <end position="341"/>
    </location>
</feature>
<keyword evidence="1" id="KW-0812">Transmembrane</keyword>
<feature type="transmembrane region" description="Helical" evidence="1">
    <location>
        <begin position="180"/>
        <end position="197"/>
    </location>
</feature>
<keyword evidence="3" id="KW-1185">Reference proteome</keyword>
<accession>S3VWW8</accession>
<feature type="transmembrane region" description="Helical" evidence="1">
    <location>
        <begin position="150"/>
        <end position="168"/>
    </location>
</feature>
<evidence type="ECO:0000313" key="3">
    <source>
        <dbReference type="Proteomes" id="UP000014540"/>
    </source>
</evidence>
<reference evidence="2" key="1">
    <citation type="submission" date="2013-04" db="EMBL/GenBank/DDBJ databases">
        <authorList>
            <person name="Harkins D.M."/>
            <person name="Durkin A.S."/>
            <person name="Selengut J.D."/>
            <person name="Sanka R."/>
            <person name="DePew J."/>
            <person name="Purushe J."/>
            <person name="Ahmed A."/>
            <person name="van der Linden H."/>
            <person name="Goris M.G.A."/>
            <person name="Hartskeerl R.A."/>
            <person name="Vinetz J.M."/>
            <person name="Sutton G.G."/>
            <person name="Nelson W.C."/>
            <person name="Fouts D.E."/>
        </authorList>
    </citation>
    <scope>NUCLEOTIDE SEQUENCE [LARGE SCALE GENOMIC DNA]</scope>
    <source>
        <strain evidence="2">BUT 6</strain>
    </source>
</reference>
<evidence type="ECO:0000313" key="2">
    <source>
        <dbReference type="EMBL" id="EPG72627.1"/>
    </source>
</evidence>
<keyword evidence="1" id="KW-0472">Membrane</keyword>